<dbReference type="InParanoid" id="A0A0G4FIC6"/>
<feature type="domain" description="Exportin-5 C-terminal" evidence="2">
    <location>
        <begin position="516"/>
        <end position="712"/>
    </location>
</feature>
<protein>
    <recommendedName>
        <fullName evidence="2">Exportin-5 C-terminal domain-containing protein</fullName>
    </recommendedName>
</protein>
<reference evidence="3 4" key="1">
    <citation type="submission" date="2014-11" db="EMBL/GenBank/DDBJ databases">
        <authorList>
            <person name="Zhu J."/>
            <person name="Qi W."/>
            <person name="Song R."/>
        </authorList>
    </citation>
    <scope>NUCLEOTIDE SEQUENCE [LARGE SCALE GENOMIC DNA]</scope>
</reference>
<evidence type="ECO:0000259" key="2">
    <source>
        <dbReference type="Pfam" id="PF19273"/>
    </source>
</evidence>
<feature type="region of interest" description="Disordered" evidence="1">
    <location>
        <begin position="499"/>
        <end position="520"/>
    </location>
</feature>
<dbReference type="InterPro" id="IPR016024">
    <property type="entry name" value="ARM-type_fold"/>
</dbReference>
<name>A0A0G4FIC6_VITBC</name>
<evidence type="ECO:0000313" key="3">
    <source>
        <dbReference type="EMBL" id="CEM12856.1"/>
    </source>
</evidence>
<dbReference type="Gene3D" id="1.25.10.10">
    <property type="entry name" value="Leucine-rich Repeat Variant"/>
    <property type="match status" value="2"/>
</dbReference>
<keyword evidence="4" id="KW-1185">Reference proteome</keyword>
<evidence type="ECO:0000313" key="4">
    <source>
        <dbReference type="Proteomes" id="UP000041254"/>
    </source>
</evidence>
<dbReference type="AlphaFoldDB" id="A0A0G4FIC6"/>
<organism evidence="3 4">
    <name type="scientific">Vitrella brassicaformis (strain CCMP3155)</name>
    <dbReference type="NCBI Taxonomy" id="1169540"/>
    <lineage>
        <taxon>Eukaryota</taxon>
        <taxon>Sar</taxon>
        <taxon>Alveolata</taxon>
        <taxon>Colpodellida</taxon>
        <taxon>Vitrellaceae</taxon>
        <taxon>Vitrella</taxon>
    </lineage>
</organism>
<gene>
    <name evidence="3" type="ORF">Vbra_15459</name>
</gene>
<dbReference type="EMBL" id="CDMY01000438">
    <property type="protein sequence ID" value="CEM12856.1"/>
    <property type="molecule type" value="Genomic_DNA"/>
</dbReference>
<dbReference type="Proteomes" id="UP000041254">
    <property type="component" value="Unassembled WGS sequence"/>
</dbReference>
<feature type="region of interest" description="Disordered" evidence="1">
    <location>
        <begin position="765"/>
        <end position="832"/>
    </location>
</feature>
<dbReference type="InterPro" id="IPR045478">
    <property type="entry name" value="Exportin-5_C"/>
</dbReference>
<feature type="compositionally biased region" description="Basic residues" evidence="1">
    <location>
        <begin position="792"/>
        <end position="803"/>
    </location>
</feature>
<accession>A0A0G4FIC6</accession>
<evidence type="ECO:0000256" key="1">
    <source>
        <dbReference type="SAM" id="MobiDB-lite"/>
    </source>
</evidence>
<dbReference type="SUPFAM" id="SSF48371">
    <property type="entry name" value="ARM repeat"/>
    <property type="match status" value="1"/>
</dbReference>
<dbReference type="Pfam" id="PF19273">
    <property type="entry name" value="Exportin-5"/>
    <property type="match status" value="2"/>
</dbReference>
<dbReference type="VEuPathDB" id="CryptoDB:Vbra_15459"/>
<feature type="domain" description="Exportin-5 C-terminal" evidence="2">
    <location>
        <begin position="151"/>
        <end position="491"/>
    </location>
</feature>
<proteinExistence type="predicted"/>
<dbReference type="InterPro" id="IPR011989">
    <property type="entry name" value="ARM-like"/>
</dbReference>
<dbReference type="STRING" id="1169540.A0A0G4FIC6"/>
<sequence length="1106" mass="121465">MDGKRLTESLSWISPTRVLLDGLSALIEVMPVYAKTQDNIGSAKTALPPPTTHAAAVNGSTSAASRSYAWTGPGDRLLDLVLTTDLSGANSVEWLLEVRRLEVVSCLAWQLNYSTQHAQAVVQCVVTRLTLIDPSEDGRSSTHSPSAVTAAMPTTDEFRRERVKQVRIRATWTLVGLSERCPNALTPYLNHIEQTVQSMLTNDKLGDTDRLHLLKTLISLNTSTQPFESQRQLLTAAIAPTIQQLTDPALQKAAASLPDLVQLLFSTAQARTDPTQQDRLVTQRGGLKRRLNALSVAVRWTNVPSSMEAAKKGGFLRDLPPLPPAAAKGTTPSPTEPRIAIKHPLDDALGDLLPMLFSLLAALQTLWTPQFLESAEYRWTHSFLDIGEDDIITIEGPGVRTHPQIREEATRLYPGPRDVAMDFGWVRDARRQLFHIRIELYRLIGMLSRIKAGFYGHPRLAQLLTGQLVPVLAGIPCHHIPHLLSLVLAPIFAETSLPSPSDAVDQPAAKGTTPSPTEPRIAIKHPLDDALGDLLPMLFSLLAALQTLWTPQFLESAEYRWTHSFLDIGEDDIITIEGPGVRTHPQIREEATRLYPGPRDVAMDFGWVRDARRQLFHIRIELYRLIGMLSRIKAGFYGHPRLAQLLTGQLVPVLAGIPCHHIPHLLSLVLAPIFAETSLPSPSEYPLLPLFTQVLQPIMDAIHTRITAEWTATEPSRVAAIQSNDFNETTKYQFRLAALSKASAKFTEWVGGFLKLNPMYNLSLASGSDPSGGDSTMDEGANRQQQQQQQQKKGKQIKGGKKRAPVDAAAASGGGGDMDEAENGTGGSVASSSLSDSALELKRFIYQTDALVAFLLRSLVMVMAWPEHQTLHESFTGLRVFLRTASIQFSPSPVSIVQFYKELVQTVAHVMVRPPTTDPSNLTNVNGNEGFVAAGAAGSSSSVVRGGKDMVLRSRLWEYLHLEEGTCCFLNDVVATVGECFRALVRHFRTQADKAKVDSSAANVYLCPPLHESFQLLSQLPVAPSADLLQSYRDAMLAKGEDDSVRRRYLLEILAPNYRAAMARDGSVTFSHTSTIQDLPISFLSTMKQRERGGRDVFAEPGPIFG</sequence>